<dbReference type="Proteomes" id="UP000652013">
    <property type="component" value="Unassembled WGS sequence"/>
</dbReference>
<keyword evidence="3" id="KW-1185">Reference proteome</keyword>
<reference evidence="2" key="1">
    <citation type="submission" date="2021-01" db="EMBL/GenBank/DDBJ databases">
        <title>Whole genome shotgun sequence of Spirilliplanes yamanashiensis NBRC 15828.</title>
        <authorList>
            <person name="Komaki H."/>
            <person name="Tamura T."/>
        </authorList>
    </citation>
    <scope>NUCLEOTIDE SEQUENCE</scope>
    <source>
        <strain evidence="2">NBRC 15828</strain>
    </source>
</reference>
<dbReference type="AlphaFoldDB" id="A0A8J3Y5L6"/>
<sequence length="256" mass="25651">MHIMRATVGPLPPAVYWRRRLVVLAGVLILVLFVALSCTGGDDDKAQPPGGTGATTPMPGASGNSGGSSTGVLTPQVDEPSFADSAPVGGGPAAPAPTDVPAGPVSAAPGLPAADPGVPPNGTGPCTDAEMALTPIPARATTKRGQPLNLQLVIKNVSARTCARDVGADVQEIYIKQGAAKIWSSDVCAVAAGPGSKVETFIPGGVRTYYVTWNGRDSSRCTGGMAAGNFPLAGQYEVMGRLGAKVSNPAPITVAA</sequence>
<feature type="compositionally biased region" description="Low complexity" evidence="1">
    <location>
        <begin position="96"/>
        <end position="105"/>
    </location>
</feature>
<name>A0A8J3Y5L6_9ACTN</name>
<evidence type="ECO:0000256" key="1">
    <source>
        <dbReference type="SAM" id="MobiDB-lite"/>
    </source>
</evidence>
<evidence type="ECO:0000313" key="3">
    <source>
        <dbReference type="Proteomes" id="UP000652013"/>
    </source>
</evidence>
<organism evidence="2 3">
    <name type="scientific">Spirilliplanes yamanashiensis</name>
    <dbReference type="NCBI Taxonomy" id="42233"/>
    <lineage>
        <taxon>Bacteria</taxon>
        <taxon>Bacillati</taxon>
        <taxon>Actinomycetota</taxon>
        <taxon>Actinomycetes</taxon>
        <taxon>Micromonosporales</taxon>
        <taxon>Micromonosporaceae</taxon>
        <taxon>Spirilliplanes</taxon>
    </lineage>
</organism>
<dbReference type="EMBL" id="BOOY01000008">
    <property type="protein sequence ID" value="GIJ02208.1"/>
    <property type="molecule type" value="Genomic_DNA"/>
</dbReference>
<evidence type="ECO:0000313" key="2">
    <source>
        <dbReference type="EMBL" id="GIJ02208.1"/>
    </source>
</evidence>
<gene>
    <name evidence="2" type="ORF">Sya03_15600</name>
</gene>
<evidence type="ECO:0008006" key="4">
    <source>
        <dbReference type="Google" id="ProtNLM"/>
    </source>
</evidence>
<accession>A0A8J3Y5L6</accession>
<protein>
    <recommendedName>
        <fullName evidence="4">DUF4232 domain-containing protein</fullName>
    </recommendedName>
</protein>
<feature type="region of interest" description="Disordered" evidence="1">
    <location>
        <begin position="40"/>
        <end position="129"/>
    </location>
</feature>
<comment type="caution">
    <text evidence="2">The sequence shown here is derived from an EMBL/GenBank/DDBJ whole genome shotgun (WGS) entry which is preliminary data.</text>
</comment>
<proteinExistence type="predicted"/>